<dbReference type="PANTHER" id="PTHR45831">
    <property type="entry name" value="LD24721P"/>
    <property type="match status" value="1"/>
</dbReference>
<evidence type="ECO:0000256" key="3">
    <source>
        <dbReference type="SAM" id="MobiDB-lite"/>
    </source>
</evidence>
<evidence type="ECO:0000313" key="5">
    <source>
        <dbReference type="EMBL" id="JAQ04590.1"/>
    </source>
</evidence>
<name>A0A0A9WZ43_LYGHE</name>
<dbReference type="GO" id="GO:0060090">
    <property type="term" value="F:molecular adaptor activity"/>
    <property type="evidence" value="ECO:0007669"/>
    <property type="project" value="TreeGrafter"/>
</dbReference>
<organism evidence="4">
    <name type="scientific">Lygus hesperus</name>
    <name type="common">Western plant bug</name>
    <dbReference type="NCBI Taxonomy" id="30085"/>
    <lineage>
        <taxon>Eukaryota</taxon>
        <taxon>Metazoa</taxon>
        <taxon>Ecdysozoa</taxon>
        <taxon>Arthropoda</taxon>
        <taxon>Hexapoda</taxon>
        <taxon>Insecta</taxon>
        <taxon>Pterygota</taxon>
        <taxon>Neoptera</taxon>
        <taxon>Paraneoptera</taxon>
        <taxon>Hemiptera</taxon>
        <taxon>Heteroptera</taxon>
        <taxon>Panheteroptera</taxon>
        <taxon>Cimicomorpha</taxon>
        <taxon>Miridae</taxon>
        <taxon>Mirini</taxon>
        <taxon>Lygus</taxon>
    </lineage>
</organism>
<gene>
    <name evidence="4" type="primary">SGT2</name>
    <name evidence="5" type="synonym">SGT2_1</name>
    <name evidence="4" type="ORF">CM83_13728</name>
    <name evidence="5" type="ORF">g.20852</name>
</gene>
<dbReference type="GO" id="GO:0072380">
    <property type="term" value="C:TRC complex"/>
    <property type="evidence" value="ECO:0007669"/>
    <property type="project" value="TreeGrafter"/>
</dbReference>
<dbReference type="InterPro" id="IPR019734">
    <property type="entry name" value="TPR_rpt"/>
</dbReference>
<dbReference type="EMBL" id="GDHC01014039">
    <property type="protein sequence ID" value="JAQ04590.1"/>
    <property type="molecule type" value="Transcribed_RNA"/>
</dbReference>
<dbReference type="InterPro" id="IPR047150">
    <property type="entry name" value="SGT"/>
</dbReference>
<reference evidence="4" key="1">
    <citation type="journal article" date="2014" name="PLoS ONE">
        <title>Transcriptome-Based Identification of ABC Transporters in the Western Tarnished Plant Bug Lygus hesperus.</title>
        <authorList>
            <person name="Hull J.J."/>
            <person name="Chaney K."/>
            <person name="Geib S.M."/>
            <person name="Fabrick J.A."/>
            <person name="Brent C.S."/>
            <person name="Walsh D."/>
            <person name="Lavine L.C."/>
        </authorList>
    </citation>
    <scope>NUCLEOTIDE SEQUENCE</scope>
</reference>
<keyword evidence="2" id="KW-0802">TPR repeat</keyword>
<evidence type="ECO:0000256" key="1">
    <source>
        <dbReference type="ARBA" id="ARBA00022737"/>
    </source>
</evidence>
<dbReference type="Gene3D" id="1.25.40.10">
    <property type="entry name" value="Tetratricopeptide repeat domain"/>
    <property type="match status" value="1"/>
</dbReference>
<evidence type="ECO:0000313" key="4">
    <source>
        <dbReference type="EMBL" id="JAG12681.1"/>
    </source>
</evidence>
<protein>
    <submittedName>
        <fullName evidence="4">Small glutamine-rich tetratricopeptide repeat-containing protein 2</fullName>
    </submittedName>
</protein>
<dbReference type="SUPFAM" id="SSF48452">
    <property type="entry name" value="TPR-like"/>
    <property type="match status" value="1"/>
</dbReference>
<proteinExistence type="predicted"/>
<reference evidence="4" key="2">
    <citation type="submission" date="2014-07" db="EMBL/GenBank/DDBJ databases">
        <authorList>
            <person name="Hull J."/>
        </authorList>
    </citation>
    <scope>NUCLEOTIDE SEQUENCE</scope>
</reference>
<dbReference type="SMART" id="SM00028">
    <property type="entry name" value="TPR"/>
    <property type="match status" value="2"/>
</dbReference>
<sequence>MASTLALIEPDDQAKAQAETFKAEGNRLLLDNKLQDSFEMYTRAIANDFTNSVYWVNRATVLQKLSKLEQALQDAEYAADISPKYMKAHFRLGVILYDLHNYPRALRAFTQAKCLCNADDTASANRMQNYIDMIQSRESGGTAARGLDSGASTAPAAPSPSLPNLGDLNLENLSAMARNLMGAGGRTATTGNAGSNATPNLEALMSNPDVQKMMGNFMNLFTGSGGSNASQ</sequence>
<dbReference type="GO" id="GO:0016020">
    <property type="term" value="C:membrane"/>
    <property type="evidence" value="ECO:0007669"/>
    <property type="project" value="TreeGrafter"/>
</dbReference>
<dbReference type="EMBL" id="GBHO01030923">
    <property type="protein sequence ID" value="JAG12681.1"/>
    <property type="molecule type" value="Transcribed_RNA"/>
</dbReference>
<dbReference type="GO" id="GO:0006620">
    <property type="term" value="P:post-translational protein targeting to endoplasmic reticulum membrane"/>
    <property type="evidence" value="ECO:0007669"/>
    <property type="project" value="TreeGrafter"/>
</dbReference>
<feature type="region of interest" description="Disordered" evidence="3">
    <location>
        <begin position="141"/>
        <end position="167"/>
    </location>
</feature>
<accession>A0A0A9WZ43</accession>
<dbReference type="AlphaFoldDB" id="A0A0A9WZ43"/>
<dbReference type="InterPro" id="IPR011990">
    <property type="entry name" value="TPR-like_helical_dom_sf"/>
</dbReference>
<reference evidence="5" key="3">
    <citation type="journal article" date="2016" name="Gigascience">
        <title>De novo construction of an expanded transcriptome assembly for the western tarnished plant bug, Lygus hesperus.</title>
        <authorList>
            <person name="Tassone E.E."/>
            <person name="Geib S.M."/>
            <person name="Hall B."/>
            <person name="Fabrick J.A."/>
            <person name="Brent C.S."/>
            <person name="Hull J.J."/>
        </authorList>
    </citation>
    <scope>NUCLEOTIDE SEQUENCE</scope>
</reference>
<dbReference type="PANTHER" id="PTHR45831:SF2">
    <property type="entry name" value="LD24721P"/>
    <property type="match status" value="1"/>
</dbReference>
<keyword evidence="1" id="KW-0677">Repeat</keyword>
<evidence type="ECO:0000256" key="2">
    <source>
        <dbReference type="ARBA" id="ARBA00022803"/>
    </source>
</evidence>